<evidence type="ECO:0000259" key="12">
    <source>
        <dbReference type="PROSITE" id="PS50109"/>
    </source>
</evidence>
<evidence type="ECO:0000256" key="3">
    <source>
        <dbReference type="ARBA" id="ARBA00022553"/>
    </source>
</evidence>
<dbReference type="InterPro" id="IPR001789">
    <property type="entry name" value="Sig_transdc_resp-reg_receiver"/>
</dbReference>
<dbReference type="Gene3D" id="2.130.10.10">
    <property type="entry name" value="YVTN repeat-like/Quinoprotein amine dehydrogenase"/>
    <property type="match status" value="3"/>
</dbReference>
<dbReference type="SUPFAM" id="SSF55874">
    <property type="entry name" value="ATPase domain of HSP90 chaperone/DNA topoisomerase II/histidine kinase"/>
    <property type="match status" value="1"/>
</dbReference>
<dbReference type="InterPro" id="IPR004358">
    <property type="entry name" value="Sig_transdc_His_kin-like_C"/>
</dbReference>
<dbReference type="InterPro" id="IPR011123">
    <property type="entry name" value="Y_Y_Y"/>
</dbReference>
<dbReference type="PRINTS" id="PR00344">
    <property type="entry name" value="BCTRLSENSOR"/>
</dbReference>
<keyword evidence="7" id="KW-0238">DNA-binding</keyword>
<dbReference type="EMBL" id="RBKU01000001">
    <property type="protein sequence ID" value="RKR80547.1"/>
    <property type="molecule type" value="Genomic_DNA"/>
</dbReference>
<dbReference type="SUPFAM" id="SSF47384">
    <property type="entry name" value="Homodimeric domain of signal transducing histidine kinase"/>
    <property type="match status" value="1"/>
</dbReference>
<dbReference type="InterPro" id="IPR003594">
    <property type="entry name" value="HATPase_dom"/>
</dbReference>
<dbReference type="OrthoDB" id="9809670at2"/>
<feature type="modified residue" description="4-aspartylphosphate" evidence="9">
    <location>
        <position position="1119"/>
    </location>
</feature>
<keyword evidence="3 9" id="KW-0597">Phosphoprotein</keyword>
<dbReference type="InterPro" id="IPR018060">
    <property type="entry name" value="HTH_AraC"/>
</dbReference>
<feature type="domain" description="HTH araC/xylS-type" evidence="11">
    <location>
        <begin position="1218"/>
        <end position="1316"/>
    </location>
</feature>
<dbReference type="Gene3D" id="2.60.40.10">
    <property type="entry name" value="Immunoglobulins"/>
    <property type="match status" value="1"/>
</dbReference>
<evidence type="ECO:0000256" key="1">
    <source>
        <dbReference type="ARBA" id="ARBA00000085"/>
    </source>
</evidence>
<dbReference type="Gene3D" id="3.40.50.2300">
    <property type="match status" value="1"/>
</dbReference>
<dbReference type="InterPro" id="IPR005467">
    <property type="entry name" value="His_kinase_dom"/>
</dbReference>
<dbReference type="RefSeq" id="WP_147425560.1">
    <property type="nucleotide sequence ID" value="NZ_RBKU01000001.1"/>
</dbReference>
<feature type="domain" description="Response regulatory" evidence="13">
    <location>
        <begin position="1071"/>
        <end position="1186"/>
    </location>
</feature>
<evidence type="ECO:0000256" key="10">
    <source>
        <dbReference type="SAM" id="SignalP"/>
    </source>
</evidence>
<dbReference type="InterPro" id="IPR018062">
    <property type="entry name" value="HTH_AraC-typ_CS"/>
</dbReference>
<name>A0A495IUV9_9SPHI</name>
<dbReference type="Gene3D" id="1.10.10.60">
    <property type="entry name" value="Homeodomain-like"/>
    <property type="match status" value="1"/>
</dbReference>
<keyword evidence="10" id="KW-0732">Signal</keyword>
<dbReference type="SUPFAM" id="SSF46689">
    <property type="entry name" value="Homeodomain-like"/>
    <property type="match status" value="1"/>
</dbReference>
<dbReference type="InterPro" id="IPR011047">
    <property type="entry name" value="Quinoprotein_ADH-like_sf"/>
</dbReference>
<keyword evidence="5" id="KW-0418">Kinase</keyword>
<evidence type="ECO:0000256" key="2">
    <source>
        <dbReference type="ARBA" id="ARBA00012438"/>
    </source>
</evidence>
<evidence type="ECO:0000313" key="14">
    <source>
        <dbReference type="EMBL" id="RKR80547.1"/>
    </source>
</evidence>
<dbReference type="GO" id="GO:0043565">
    <property type="term" value="F:sequence-specific DNA binding"/>
    <property type="evidence" value="ECO:0007669"/>
    <property type="project" value="InterPro"/>
</dbReference>
<dbReference type="PANTHER" id="PTHR43547:SF2">
    <property type="entry name" value="HYBRID SIGNAL TRANSDUCTION HISTIDINE KINASE C"/>
    <property type="match status" value="1"/>
</dbReference>
<dbReference type="InterPro" id="IPR013783">
    <property type="entry name" value="Ig-like_fold"/>
</dbReference>
<dbReference type="GO" id="GO:0003700">
    <property type="term" value="F:DNA-binding transcription factor activity"/>
    <property type="evidence" value="ECO:0007669"/>
    <property type="project" value="InterPro"/>
</dbReference>
<dbReference type="Pfam" id="PF07494">
    <property type="entry name" value="Reg_prop"/>
    <property type="match status" value="1"/>
</dbReference>
<dbReference type="SMART" id="SM00388">
    <property type="entry name" value="HisKA"/>
    <property type="match status" value="1"/>
</dbReference>
<dbReference type="CDD" id="cd17574">
    <property type="entry name" value="REC_OmpR"/>
    <property type="match status" value="1"/>
</dbReference>
<keyword evidence="15" id="KW-1185">Reference proteome</keyword>
<dbReference type="Gene3D" id="1.10.287.130">
    <property type="match status" value="1"/>
</dbReference>
<dbReference type="SMART" id="SM00387">
    <property type="entry name" value="HATPase_c"/>
    <property type="match status" value="1"/>
</dbReference>
<dbReference type="Pfam" id="PF07495">
    <property type="entry name" value="Y_Y_Y"/>
    <property type="match status" value="1"/>
</dbReference>
<dbReference type="CDD" id="cd00082">
    <property type="entry name" value="HisKA"/>
    <property type="match status" value="1"/>
</dbReference>
<keyword evidence="8" id="KW-0804">Transcription</keyword>
<keyword evidence="4" id="KW-0808">Transferase</keyword>
<dbReference type="InterPro" id="IPR011110">
    <property type="entry name" value="Reg_prop"/>
</dbReference>
<feature type="signal peptide" evidence="10">
    <location>
        <begin position="1"/>
        <end position="19"/>
    </location>
</feature>
<dbReference type="PROSITE" id="PS01124">
    <property type="entry name" value="HTH_ARAC_FAMILY_2"/>
    <property type="match status" value="1"/>
</dbReference>
<dbReference type="PROSITE" id="PS50109">
    <property type="entry name" value="HIS_KIN"/>
    <property type="match status" value="1"/>
</dbReference>
<dbReference type="Pfam" id="PF00072">
    <property type="entry name" value="Response_reg"/>
    <property type="match status" value="1"/>
</dbReference>
<dbReference type="InterPro" id="IPR009057">
    <property type="entry name" value="Homeodomain-like_sf"/>
</dbReference>
<protein>
    <recommendedName>
        <fullName evidence="2">histidine kinase</fullName>
        <ecNumber evidence="2">2.7.13.3</ecNumber>
    </recommendedName>
</protein>
<dbReference type="InterPro" id="IPR003661">
    <property type="entry name" value="HisK_dim/P_dom"/>
</dbReference>
<evidence type="ECO:0000256" key="6">
    <source>
        <dbReference type="ARBA" id="ARBA00023015"/>
    </source>
</evidence>
<dbReference type="InterPro" id="IPR036890">
    <property type="entry name" value="HATPase_C_sf"/>
</dbReference>
<accession>A0A495IUV9</accession>
<dbReference type="EC" id="2.7.13.3" evidence="2"/>
<evidence type="ECO:0000256" key="8">
    <source>
        <dbReference type="ARBA" id="ARBA00023163"/>
    </source>
</evidence>
<comment type="catalytic activity">
    <reaction evidence="1">
        <text>ATP + protein L-histidine = ADP + protein N-phospho-L-histidine.</text>
        <dbReference type="EC" id="2.7.13.3"/>
    </reaction>
</comment>
<dbReference type="InterPro" id="IPR036097">
    <property type="entry name" value="HisK_dim/P_sf"/>
</dbReference>
<dbReference type="SUPFAM" id="SSF52172">
    <property type="entry name" value="CheY-like"/>
    <property type="match status" value="1"/>
</dbReference>
<dbReference type="SMART" id="SM00342">
    <property type="entry name" value="HTH_ARAC"/>
    <property type="match status" value="1"/>
</dbReference>
<dbReference type="GO" id="GO:0000155">
    <property type="term" value="F:phosphorelay sensor kinase activity"/>
    <property type="evidence" value="ECO:0007669"/>
    <property type="project" value="InterPro"/>
</dbReference>
<evidence type="ECO:0000259" key="11">
    <source>
        <dbReference type="PROSITE" id="PS01124"/>
    </source>
</evidence>
<keyword evidence="6" id="KW-0805">Transcription regulation</keyword>
<dbReference type="Gene3D" id="3.30.565.10">
    <property type="entry name" value="Histidine kinase-like ATPase, C-terminal domain"/>
    <property type="match status" value="1"/>
</dbReference>
<evidence type="ECO:0000256" key="7">
    <source>
        <dbReference type="ARBA" id="ARBA00023125"/>
    </source>
</evidence>
<comment type="caution">
    <text evidence="14">The sequence shown here is derived from an EMBL/GenBank/DDBJ whole genome shotgun (WGS) entry which is preliminary data.</text>
</comment>
<sequence>MIRFFLVSFLLLLNYSCFAQSLGVFKPIDTRDGLSENSLRSILQLPDGQMVFVNEGIINLYNGASFQYLHINENFSYPIPGYTGLHHIYSDNNGHLWLKRYGELLLIDLKLERQEENLAAVLASYGIKESLSDFYIDSQHNLWLITKSGKLFLKKSSSHRAELFLSLSDIEDSDPISDVAYDNGIAYFFLHSGIMIAMDMADRKVLFKQNTFEGLTASNYNYTTYVIKGSGKIFLLRNRLRGLLLVFDIHTRKWTKVLDTPYNLNTLSISPQCGIIVTVHDGLWVMDNDLKNIKFNSILNLTDGRSINTEISTSAYDHQGGLWLGTFSKGLLFYNPASYKIKQVDRSYFPLKNKRELNIKSFAELDSGKTVLLGTDQGIFLYDFISDKIQIWPLLPTQSDNQFIFKDSRKNVWIAQADMLVKYLNGKLTVINIPEVTKMVEDGQKRLFIIGKDNKLYKLNPQANSIEPVYNKIEGRSEVLIASDFVCKGNKLYGVSGLGVFVYDEDNQTASFDRFSRNYSFRQLNNHQFNCLAIDSLDRLWIGTQDGLCIWNFNTKKLFCLHTENGLINNGIKSITQDAKNNIWVATAYGVSRLENITNLSKISFTNFSKNDGIISDQFYERANLKISNNNILIGGIDGFNIINTSIYRLTQPLKPVFGDLVVQGEHIKPGINYDGHKILNQSVTTGGTVSLNYLQNFFNISFSAFNYANPSHTLYRYKLNGNNDVWHQTQTADGIGQATYTSLAPGHYQLQVQVLAPMGKWDTNNAFLDIIITPPWWKSWPMILLYWITGIFLMSWIVMSYKRRAKFKIEAAQEIKLNELKFNFFTNMSHEIRTPLTLILTPLEIMIKNISDEKLKFQLGGIYKNARHLLDMVNQLLDFKRLHTSQSNLHLTLSDIAENVQLICEPFKELALLRSIRLEINTPGHLWMYLDTEKFSVIINNLLSNAFKFTADHGAINITVEQLVLADSDAKMVEIRITDNGAGISAEDIPSIFNRFFQASNHALSSEIGNGIGLHLVKEYVKLHQGNITVESELNKGTMFKVSLPTNLEPCEKQPDLKSEPNTEEIDIPKILIAEDNDELRTVVVEQLKGDYQVTEVANGRDALDTVLRNGADLIISDVMMPGLNGFDLCHAIKNDLKTSHIPIILLTAKGAESSQIEGYQAKADAYITKPFNMELLQLRIRNLLEDQKKRKDLFKNAVVIPLSLAVSSDIDEKFIKKLIDSVEKNLSNLDYSVEQLSSDMNMERSGLYRKVVALTGLVPSMFIRSVRLKKAAQLLLTKGYSVSQIAEITGFNSSGYFSKCFQEEFGVKPSQYNG</sequence>
<dbReference type="InterPro" id="IPR011006">
    <property type="entry name" value="CheY-like_superfamily"/>
</dbReference>
<dbReference type="InterPro" id="IPR015943">
    <property type="entry name" value="WD40/YVTN_repeat-like_dom_sf"/>
</dbReference>
<evidence type="ECO:0000256" key="4">
    <source>
        <dbReference type="ARBA" id="ARBA00022679"/>
    </source>
</evidence>
<evidence type="ECO:0000256" key="9">
    <source>
        <dbReference type="PROSITE-ProRule" id="PRU00169"/>
    </source>
</evidence>
<dbReference type="SMART" id="SM00448">
    <property type="entry name" value="REC"/>
    <property type="match status" value="1"/>
</dbReference>
<evidence type="ECO:0000259" key="13">
    <source>
        <dbReference type="PROSITE" id="PS50110"/>
    </source>
</evidence>
<organism evidence="14 15">
    <name type="scientific">Mucilaginibacter gracilis</name>
    <dbReference type="NCBI Taxonomy" id="423350"/>
    <lineage>
        <taxon>Bacteria</taxon>
        <taxon>Pseudomonadati</taxon>
        <taxon>Bacteroidota</taxon>
        <taxon>Sphingobacteriia</taxon>
        <taxon>Sphingobacteriales</taxon>
        <taxon>Sphingobacteriaceae</taxon>
        <taxon>Mucilaginibacter</taxon>
    </lineage>
</organism>
<dbReference type="Pfam" id="PF02518">
    <property type="entry name" value="HATPase_c"/>
    <property type="match status" value="1"/>
</dbReference>
<dbReference type="PROSITE" id="PS50110">
    <property type="entry name" value="RESPONSE_REGULATORY"/>
    <property type="match status" value="1"/>
</dbReference>
<reference evidence="14 15" key="1">
    <citation type="submission" date="2018-10" db="EMBL/GenBank/DDBJ databases">
        <title>Genomic Encyclopedia of Archaeal and Bacterial Type Strains, Phase II (KMG-II): from individual species to whole genera.</title>
        <authorList>
            <person name="Goeker M."/>
        </authorList>
    </citation>
    <scope>NUCLEOTIDE SEQUENCE [LARGE SCALE GENOMIC DNA]</scope>
    <source>
        <strain evidence="14 15">DSM 18602</strain>
    </source>
</reference>
<dbReference type="FunFam" id="3.30.565.10:FF:000006">
    <property type="entry name" value="Sensor histidine kinase WalK"/>
    <property type="match status" value="1"/>
</dbReference>
<dbReference type="PROSITE" id="PS00041">
    <property type="entry name" value="HTH_ARAC_FAMILY_1"/>
    <property type="match status" value="1"/>
</dbReference>
<feature type="domain" description="Histidine kinase" evidence="12">
    <location>
        <begin position="828"/>
        <end position="1049"/>
    </location>
</feature>
<evidence type="ECO:0000313" key="15">
    <source>
        <dbReference type="Proteomes" id="UP000268007"/>
    </source>
</evidence>
<dbReference type="Pfam" id="PF00512">
    <property type="entry name" value="HisKA"/>
    <property type="match status" value="1"/>
</dbReference>
<dbReference type="Pfam" id="PF12833">
    <property type="entry name" value="HTH_18"/>
    <property type="match status" value="1"/>
</dbReference>
<dbReference type="Proteomes" id="UP000268007">
    <property type="component" value="Unassembled WGS sequence"/>
</dbReference>
<proteinExistence type="predicted"/>
<feature type="chain" id="PRO_5019763157" description="histidine kinase" evidence="10">
    <location>
        <begin position="20"/>
        <end position="1316"/>
    </location>
</feature>
<evidence type="ECO:0000256" key="5">
    <source>
        <dbReference type="ARBA" id="ARBA00022777"/>
    </source>
</evidence>
<gene>
    <name evidence="14" type="ORF">BDD43_0668</name>
</gene>
<dbReference type="PANTHER" id="PTHR43547">
    <property type="entry name" value="TWO-COMPONENT HISTIDINE KINASE"/>
    <property type="match status" value="1"/>
</dbReference>
<dbReference type="SUPFAM" id="SSF50998">
    <property type="entry name" value="Quinoprotein alcohol dehydrogenase-like"/>
    <property type="match status" value="1"/>
</dbReference>
<dbReference type="SUPFAM" id="SSF63829">
    <property type="entry name" value="Calcium-dependent phosphotriesterase"/>
    <property type="match status" value="1"/>
</dbReference>